<gene>
    <name evidence="1" type="ORF">EJ04DRAFT_362169</name>
</gene>
<dbReference type="EMBL" id="ML996189">
    <property type="protein sequence ID" value="KAF2731755.1"/>
    <property type="molecule type" value="Genomic_DNA"/>
</dbReference>
<accession>A0A9P4QUD3</accession>
<organism evidence="1 2">
    <name type="scientific">Polyplosphaeria fusca</name>
    <dbReference type="NCBI Taxonomy" id="682080"/>
    <lineage>
        <taxon>Eukaryota</taxon>
        <taxon>Fungi</taxon>
        <taxon>Dikarya</taxon>
        <taxon>Ascomycota</taxon>
        <taxon>Pezizomycotina</taxon>
        <taxon>Dothideomycetes</taxon>
        <taxon>Pleosporomycetidae</taxon>
        <taxon>Pleosporales</taxon>
        <taxon>Tetraplosphaeriaceae</taxon>
        <taxon>Polyplosphaeria</taxon>
    </lineage>
</organism>
<reference evidence="1" key="1">
    <citation type="journal article" date="2020" name="Stud. Mycol.">
        <title>101 Dothideomycetes genomes: a test case for predicting lifestyles and emergence of pathogens.</title>
        <authorList>
            <person name="Haridas S."/>
            <person name="Albert R."/>
            <person name="Binder M."/>
            <person name="Bloem J."/>
            <person name="Labutti K."/>
            <person name="Salamov A."/>
            <person name="Andreopoulos B."/>
            <person name="Baker S."/>
            <person name="Barry K."/>
            <person name="Bills G."/>
            <person name="Bluhm B."/>
            <person name="Cannon C."/>
            <person name="Castanera R."/>
            <person name="Culley D."/>
            <person name="Daum C."/>
            <person name="Ezra D."/>
            <person name="Gonzalez J."/>
            <person name="Henrissat B."/>
            <person name="Kuo A."/>
            <person name="Liang C."/>
            <person name="Lipzen A."/>
            <person name="Lutzoni F."/>
            <person name="Magnuson J."/>
            <person name="Mondo S."/>
            <person name="Nolan M."/>
            <person name="Ohm R."/>
            <person name="Pangilinan J."/>
            <person name="Park H.-J."/>
            <person name="Ramirez L."/>
            <person name="Alfaro M."/>
            <person name="Sun H."/>
            <person name="Tritt A."/>
            <person name="Yoshinaga Y."/>
            <person name="Zwiers L.-H."/>
            <person name="Turgeon B."/>
            <person name="Goodwin S."/>
            <person name="Spatafora J."/>
            <person name="Crous P."/>
            <person name="Grigoriev I."/>
        </authorList>
    </citation>
    <scope>NUCLEOTIDE SEQUENCE</scope>
    <source>
        <strain evidence="1">CBS 125425</strain>
    </source>
</reference>
<dbReference type="Proteomes" id="UP000799444">
    <property type="component" value="Unassembled WGS sequence"/>
</dbReference>
<dbReference type="AlphaFoldDB" id="A0A9P4QUD3"/>
<comment type="caution">
    <text evidence="1">The sequence shown here is derived from an EMBL/GenBank/DDBJ whole genome shotgun (WGS) entry which is preliminary data.</text>
</comment>
<keyword evidence="2" id="KW-1185">Reference proteome</keyword>
<evidence type="ECO:0000313" key="2">
    <source>
        <dbReference type="Proteomes" id="UP000799444"/>
    </source>
</evidence>
<name>A0A9P4QUD3_9PLEO</name>
<protein>
    <submittedName>
        <fullName evidence="1">Uncharacterized protein</fullName>
    </submittedName>
</protein>
<sequence>MDVTMWVAWSLRRPACIGLGDSWPRKKSSSLLLLAQIGLTSVPPDGIHVWAPCVMRGGSFVQRDVLWSLNRSVSPPSSLPGKEGDETFAFSRCTSNITIKVDWRRLLSRHRGVPWR</sequence>
<evidence type="ECO:0000313" key="1">
    <source>
        <dbReference type="EMBL" id="KAF2731755.1"/>
    </source>
</evidence>
<proteinExistence type="predicted"/>